<sequence>MEVMTKYKIHPLLEKRWSPRAFSPEPIAEEDVNEIFTAASWAASAMNEQPWQYVYAMRGTPGFDALWDCLATGNKPWTKHAAVLFVAIKVDTFSDTGKPNKWAMHDVGMANAQLLLQATSKDIYGHLMAGFGSDQVKELLQLDDNLTPVCMGALGYLGEADELDEPYRSREKAPRTRKDLDEFVRKI</sequence>
<dbReference type="CDD" id="cd02138">
    <property type="entry name" value="TdsD-like"/>
    <property type="match status" value="1"/>
</dbReference>
<dbReference type="AlphaFoldDB" id="A0A0D8J6Z0"/>
<name>A0A0D8J6Z0_9BACT</name>
<dbReference type="GO" id="GO:0016491">
    <property type="term" value="F:oxidoreductase activity"/>
    <property type="evidence" value="ECO:0007669"/>
    <property type="project" value="UniProtKB-KW"/>
</dbReference>
<dbReference type="OrthoDB" id="9809288at2"/>
<evidence type="ECO:0000259" key="4">
    <source>
        <dbReference type="Pfam" id="PF00881"/>
    </source>
</evidence>
<dbReference type="Gene3D" id="3.40.109.10">
    <property type="entry name" value="NADH Oxidase"/>
    <property type="match status" value="1"/>
</dbReference>
<gene>
    <name evidence="5" type="ORF">LH29_19245</name>
</gene>
<dbReference type="InterPro" id="IPR029479">
    <property type="entry name" value="Nitroreductase"/>
</dbReference>
<dbReference type="SUPFAM" id="SSF55469">
    <property type="entry name" value="FMN-dependent nitroreductase-like"/>
    <property type="match status" value="1"/>
</dbReference>
<protein>
    <recommendedName>
        <fullName evidence="4">Nitroreductase domain-containing protein</fullName>
    </recommendedName>
</protein>
<feature type="domain" description="Nitroreductase" evidence="4">
    <location>
        <begin position="72"/>
        <end position="156"/>
    </location>
</feature>
<dbReference type="InterPro" id="IPR000415">
    <property type="entry name" value="Nitroreductase-like"/>
</dbReference>
<feature type="region of interest" description="Disordered" evidence="3">
    <location>
        <begin position="167"/>
        <end position="187"/>
    </location>
</feature>
<feature type="domain" description="Nitroreductase" evidence="4">
    <location>
        <begin position="14"/>
        <end position="55"/>
    </location>
</feature>
<dbReference type="PANTHER" id="PTHR43673:SF10">
    <property type="entry name" value="NADH DEHYDROGENASE_NAD(P)H NITROREDUCTASE XCC3605-RELATED"/>
    <property type="match status" value="1"/>
</dbReference>
<accession>A0A0D8J6Z0</accession>
<evidence type="ECO:0000256" key="2">
    <source>
        <dbReference type="ARBA" id="ARBA00023002"/>
    </source>
</evidence>
<reference evidence="5 6" key="1">
    <citation type="submission" date="2014-09" db="EMBL/GenBank/DDBJ databases">
        <title>Draft Genome Sequence of Draconibacterium sp. JN14CK-3.</title>
        <authorList>
            <person name="Dong C."/>
            <person name="Lai Q."/>
            <person name="Shao Z."/>
        </authorList>
    </citation>
    <scope>NUCLEOTIDE SEQUENCE [LARGE SCALE GENOMIC DNA]</scope>
    <source>
        <strain evidence="5 6">JN14CK-3</strain>
    </source>
</reference>
<proteinExistence type="inferred from homology"/>
<evidence type="ECO:0000313" key="5">
    <source>
        <dbReference type="EMBL" id="KJF42672.1"/>
    </source>
</evidence>
<keyword evidence="6" id="KW-1185">Reference proteome</keyword>
<organism evidence="5 6">
    <name type="scientific">Draconibacterium sediminis</name>
    <dbReference type="NCBI Taxonomy" id="1544798"/>
    <lineage>
        <taxon>Bacteria</taxon>
        <taxon>Pseudomonadati</taxon>
        <taxon>Bacteroidota</taxon>
        <taxon>Bacteroidia</taxon>
        <taxon>Marinilabiliales</taxon>
        <taxon>Prolixibacteraceae</taxon>
        <taxon>Draconibacterium</taxon>
    </lineage>
</organism>
<comment type="similarity">
    <text evidence="1">Belongs to the nitroreductase family.</text>
</comment>
<dbReference type="Proteomes" id="UP000032544">
    <property type="component" value="Unassembled WGS sequence"/>
</dbReference>
<dbReference type="EMBL" id="JRHC01000005">
    <property type="protein sequence ID" value="KJF42672.1"/>
    <property type="molecule type" value="Genomic_DNA"/>
</dbReference>
<evidence type="ECO:0000256" key="3">
    <source>
        <dbReference type="SAM" id="MobiDB-lite"/>
    </source>
</evidence>
<evidence type="ECO:0000313" key="6">
    <source>
        <dbReference type="Proteomes" id="UP000032544"/>
    </source>
</evidence>
<evidence type="ECO:0000256" key="1">
    <source>
        <dbReference type="ARBA" id="ARBA00007118"/>
    </source>
</evidence>
<dbReference type="Pfam" id="PF00881">
    <property type="entry name" value="Nitroreductase"/>
    <property type="match status" value="2"/>
</dbReference>
<keyword evidence="2" id="KW-0560">Oxidoreductase</keyword>
<dbReference type="STRING" id="1544798.LH29_19245"/>
<comment type="caution">
    <text evidence="5">The sequence shown here is derived from an EMBL/GenBank/DDBJ whole genome shotgun (WGS) entry which is preliminary data.</text>
</comment>
<dbReference type="PANTHER" id="PTHR43673">
    <property type="entry name" value="NAD(P)H NITROREDUCTASE YDGI-RELATED"/>
    <property type="match status" value="1"/>
</dbReference>